<dbReference type="EMBL" id="JBHSDL010000025">
    <property type="protein sequence ID" value="MFC4376307.1"/>
    <property type="molecule type" value="Genomic_DNA"/>
</dbReference>
<organism evidence="3 4">
    <name type="scientific">Nocardia halotolerans</name>
    <dbReference type="NCBI Taxonomy" id="1755878"/>
    <lineage>
        <taxon>Bacteria</taxon>
        <taxon>Bacillati</taxon>
        <taxon>Actinomycetota</taxon>
        <taxon>Actinomycetes</taxon>
        <taxon>Mycobacteriales</taxon>
        <taxon>Nocardiaceae</taxon>
        <taxon>Nocardia</taxon>
    </lineage>
</organism>
<reference evidence="4" key="1">
    <citation type="journal article" date="2019" name="Int. J. Syst. Evol. Microbiol.">
        <title>The Global Catalogue of Microorganisms (GCM) 10K type strain sequencing project: providing services to taxonomists for standard genome sequencing and annotation.</title>
        <authorList>
            <consortium name="The Broad Institute Genomics Platform"/>
            <consortium name="The Broad Institute Genome Sequencing Center for Infectious Disease"/>
            <person name="Wu L."/>
            <person name="Ma J."/>
        </authorList>
    </citation>
    <scope>NUCLEOTIDE SEQUENCE [LARGE SCALE GENOMIC DNA]</scope>
    <source>
        <strain evidence="4">IBRC-M 10490</strain>
    </source>
</reference>
<evidence type="ECO:0000256" key="1">
    <source>
        <dbReference type="SAM" id="MobiDB-lite"/>
    </source>
</evidence>
<feature type="signal peptide" evidence="2">
    <location>
        <begin position="1"/>
        <end position="25"/>
    </location>
</feature>
<dbReference type="RefSeq" id="WP_378564804.1">
    <property type="nucleotide sequence ID" value="NZ_JBHSDL010000025.1"/>
</dbReference>
<evidence type="ECO:0000313" key="3">
    <source>
        <dbReference type="EMBL" id="MFC4376307.1"/>
    </source>
</evidence>
<gene>
    <name evidence="3" type="ORF">ACFO5K_19605</name>
</gene>
<name>A0ABV8VN47_9NOCA</name>
<feature type="region of interest" description="Disordered" evidence="1">
    <location>
        <begin position="27"/>
        <end position="48"/>
    </location>
</feature>
<protein>
    <submittedName>
        <fullName evidence="3">Uncharacterized protein</fullName>
    </submittedName>
</protein>
<proteinExistence type="predicted"/>
<keyword evidence="4" id="KW-1185">Reference proteome</keyword>
<feature type="chain" id="PRO_5047067551" evidence="2">
    <location>
        <begin position="26"/>
        <end position="107"/>
    </location>
</feature>
<comment type="caution">
    <text evidence="3">The sequence shown here is derived from an EMBL/GenBank/DDBJ whole genome shotgun (WGS) entry which is preliminary data.</text>
</comment>
<evidence type="ECO:0000313" key="4">
    <source>
        <dbReference type="Proteomes" id="UP001595844"/>
    </source>
</evidence>
<sequence length="107" mass="10537">MRNTLNFTAATLAATALVGAAPAIAQPGSEPTTAPIATESATGSSAADSASAGAQSAVHFIEQGDVIGLLVVVGLTPLHMLTSGICDLATMSALPDPCLPTRYQAAS</sequence>
<evidence type="ECO:0000256" key="2">
    <source>
        <dbReference type="SAM" id="SignalP"/>
    </source>
</evidence>
<keyword evidence="2" id="KW-0732">Signal</keyword>
<dbReference type="Proteomes" id="UP001595844">
    <property type="component" value="Unassembled WGS sequence"/>
</dbReference>
<feature type="compositionally biased region" description="Low complexity" evidence="1">
    <location>
        <begin position="37"/>
        <end position="48"/>
    </location>
</feature>
<accession>A0ABV8VN47</accession>